<dbReference type="InterPro" id="IPR050767">
    <property type="entry name" value="Sel1_AlgK"/>
</dbReference>
<proteinExistence type="inferred from homology"/>
<keyword evidence="3" id="KW-0812">Transmembrane</keyword>
<keyword evidence="3" id="KW-1133">Transmembrane helix</keyword>
<dbReference type="AlphaFoldDB" id="A0A8H7PDA4"/>
<sequence>MQQLRAIAKKQRENDAIIRKASQFPGILDILNYISEFLGAHHSYPRRNSDQYYESDDDPDRDLESPIRSSFLDSQLQLAMTMLEEAANVHHHDDALYTLADINFYAKYHLPHNYSAAYQYYSELASRTGNATAQHQLGFMHATGIGNVVKRDQAKALVYHTFAAFGGDTSASLTLAYRYLMGIGTEQSCQDALYYYKEVADKVMEYYYAGPPGGPSMPLTKVPIWDDKGGIYGSSASALSGSKKTNGASLDEILHLYHSRAKSNDARAQIVLGQLYYQGNIIGSSIVNRDMKKAFDFFSMVTRKYFSADDSADAPNVKEADAELVGKAAGMLGRMYWRGDGRPQDIQKAKLWFTRGTQLDDPASMNGLGEILYSGVLASQDVNNAKIFFTQAANHEHDEAQVNLANILLKHEGKQDQAYALLKSASAKKNLVALYMLGDMYASAINDPNSCVLAVTYFKILVERGDWLYSTFDKAYYAYMRDDYESAKLYYMLAAEKGFELAQSNVAWLLDEQPSIISQWSNVTEHDAANNKEAQEHALIYWTRAANQNSVDARVKVGDCYYYGIGTKVDYEKAASCYQVAAEMERSPLAMWNLGWMHENGVGVARDYHLAKRYYDSSLYFNHDGYIAVKLSLIKLHVRYYWSYWFGGDVGSPLTDSNDEDDEEFTSWTNWWTRAISKKNDEKERRKNDENRPDWDIGQEGEHLAKQLDKLRRQNELEDDEGLYEGGNRDTIDDEYSEEDELIESLMILGLCVLVGWLVYVRQFRFQNLGRDGQQAPAPAPAPAPEPAPAPAPAAQHQPQQQNDEEDDR</sequence>
<dbReference type="InterPro" id="IPR011990">
    <property type="entry name" value="TPR-like_helical_dom_sf"/>
</dbReference>
<dbReference type="Pfam" id="PF08238">
    <property type="entry name" value="Sel1"/>
    <property type="match status" value="9"/>
</dbReference>
<dbReference type="SUPFAM" id="SSF81901">
    <property type="entry name" value="HCP-like"/>
    <property type="match status" value="3"/>
</dbReference>
<dbReference type="Proteomes" id="UP000654370">
    <property type="component" value="Unassembled WGS sequence"/>
</dbReference>
<dbReference type="Gene3D" id="1.25.40.10">
    <property type="entry name" value="Tetratricopeptide repeat domain"/>
    <property type="match status" value="2"/>
</dbReference>
<feature type="transmembrane region" description="Helical" evidence="3">
    <location>
        <begin position="742"/>
        <end position="761"/>
    </location>
</feature>
<dbReference type="EMBL" id="JAEPQZ010000020">
    <property type="protein sequence ID" value="KAG2171580.1"/>
    <property type="molecule type" value="Genomic_DNA"/>
</dbReference>
<keyword evidence="3" id="KW-0472">Membrane</keyword>
<dbReference type="PANTHER" id="PTHR11102:SF147">
    <property type="entry name" value="SEL1L ADAPTOR SUBUNIT OF ERAD E3 UBIQUITIN LIGASE"/>
    <property type="match status" value="1"/>
</dbReference>
<dbReference type="GO" id="GO:0036503">
    <property type="term" value="P:ERAD pathway"/>
    <property type="evidence" value="ECO:0007669"/>
    <property type="project" value="TreeGrafter"/>
</dbReference>
<evidence type="ECO:0008006" key="6">
    <source>
        <dbReference type="Google" id="ProtNLM"/>
    </source>
</evidence>
<reference evidence="4" key="1">
    <citation type="submission" date="2020-12" db="EMBL/GenBank/DDBJ databases">
        <title>Metabolic potential, ecology and presence of endohyphal bacteria is reflected in genomic diversity of Mucoromycotina.</title>
        <authorList>
            <person name="Muszewska A."/>
            <person name="Okrasinska A."/>
            <person name="Steczkiewicz K."/>
            <person name="Drgas O."/>
            <person name="Orlowska M."/>
            <person name="Perlinska-Lenart U."/>
            <person name="Aleksandrzak-Piekarczyk T."/>
            <person name="Szatraj K."/>
            <person name="Zielenkiewicz U."/>
            <person name="Pilsyk S."/>
            <person name="Malc E."/>
            <person name="Mieczkowski P."/>
            <person name="Kruszewska J.S."/>
            <person name="Biernat P."/>
            <person name="Pawlowska J."/>
        </authorList>
    </citation>
    <scope>NUCLEOTIDE SEQUENCE</scope>
    <source>
        <strain evidence="4">WA0000067209</strain>
    </source>
</reference>
<keyword evidence="5" id="KW-1185">Reference proteome</keyword>
<feature type="region of interest" description="Disordered" evidence="2">
    <location>
        <begin position="771"/>
        <end position="809"/>
    </location>
</feature>
<dbReference type="InterPro" id="IPR006597">
    <property type="entry name" value="Sel1-like"/>
</dbReference>
<evidence type="ECO:0000256" key="3">
    <source>
        <dbReference type="SAM" id="Phobius"/>
    </source>
</evidence>
<dbReference type="OrthoDB" id="27934at2759"/>
<dbReference type="PANTHER" id="PTHR11102">
    <property type="entry name" value="SEL-1-LIKE PROTEIN"/>
    <property type="match status" value="1"/>
</dbReference>
<gene>
    <name evidence="4" type="ORF">INT43_008306</name>
</gene>
<organism evidence="4 5">
    <name type="scientific">Mortierella isabellina</name>
    <name type="common">Filamentous fungus</name>
    <name type="synonym">Umbelopsis isabellina</name>
    <dbReference type="NCBI Taxonomy" id="91625"/>
    <lineage>
        <taxon>Eukaryota</taxon>
        <taxon>Fungi</taxon>
        <taxon>Fungi incertae sedis</taxon>
        <taxon>Mucoromycota</taxon>
        <taxon>Mucoromycotina</taxon>
        <taxon>Umbelopsidomycetes</taxon>
        <taxon>Umbelopsidales</taxon>
        <taxon>Umbelopsidaceae</taxon>
        <taxon>Umbelopsis</taxon>
    </lineage>
</organism>
<protein>
    <recommendedName>
        <fullName evidence="6">HCP-like protein</fullName>
    </recommendedName>
</protein>
<evidence type="ECO:0000313" key="4">
    <source>
        <dbReference type="EMBL" id="KAG2171580.1"/>
    </source>
</evidence>
<comment type="similarity">
    <text evidence="1">Belongs to the sel-1 family.</text>
</comment>
<evidence type="ECO:0000256" key="1">
    <source>
        <dbReference type="ARBA" id="ARBA00038101"/>
    </source>
</evidence>
<dbReference type="GO" id="GO:0005789">
    <property type="term" value="C:endoplasmic reticulum membrane"/>
    <property type="evidence" value="ECO:0007669"/>
    <property type="project" value="TreeGrafter"/>
</dbReference>
<evidence type="ECO:0000256" key="2">
    <source>
        <dbReference type="SAM" id="MobiDB-lite"/>
    </source>
</evidence>
<dbReference type="SMART" id="SM00671">
    <property type="entry name" value="SEL1"/>
    <property type="match status" value="9"/>
</dbReference>
<feature type="compositionally biased region" description="Pro residues" evidence="2">
    <location>
        <begin position="778"/>
        <end position="792"/>
    </location>
</feature>
<name>A0A8H7PDA4_MORIS</name>
<accession>A0A8H7PDA4</accession>
<feature type="compositionally biased region" description="Low complexity" evidence="2">
    <location>
        <begin position="793"/>
        <end position="802"/>
    </location>
</feature>
<comment type="caution">
    <text evidence="4">The sequence shown here is derived from an EMBL/GenBank/DDBJ whole genome shotgun (WGS) entry which is preliminary data.</text>
</comment>
<evidence type="ECO:0000313" key="5">
    <source>
        <dbReference type="Proteomes" id="UP000654370"/>
    </source>
</evidence>